<name>M1VD91_STRSU</name>
<dbReference type="GO" id="GO:0016757">
    <property type="term" value="F:glycosyltransferase activity"/>
    <property type="evidence" value="ECO:0007669"/>
    <property type="project" value="UniProtKB-KW"/>
</dbReference>
<dbReference type="RefSeq" id="WP_024386410.1">
    <property type="nucleotide sequence ID" value="NZ_CEDB01000008.1"/>
</dbReference>
<accession>M1VD91</accession>
<dbReference type="Pfam" id="PF00535">
    <property type="entry name" value="Glycos_transf_2"/>
    <property type="match status" value="1"/>
</dbReference>
<evidence type="ECO:0000313" key="4">
    <source>
        <dbReference type="EMBL" id="BAM94555.1"/>
    </source>
</evidence>
<dbReference type="EMBL" id="AB737818">
    <property type="protein sequence ID" value="BAM94555.1"/>
    <property type="molecule type" value="Genomic_DNA"/>
</dbReference>
<gene>
    <name evidence="4" type="primary">cps6K</name>
</gene>
<keyword evidence="1" id="KW-0328">Glycosyltransferase</keyword>
<protein>
    <submittedName>
        <fullName evidence="4">Glycosyltransferase</fullName>
    </submittedName>
</protein>
<dbReference type="PANTHER" id="PTHR22916">
    <property type="entry name" value="GLYCOSYLTRANSFERASE"/>
    <property type="match status" value="1"/>
</dbReference>
<dbReference type="PANTHER" id="PTHR22916:SF51">
    <property type="entry name" value="GLYCOSYLTRANSFERASE EPSH-RELATED"/>
    <property type="match status" value="1"/>
</dbReference>
<evidence type="ECO:0000259" key="3">
    <source>
        <dbReference type="Pfam" id="PF00535"/>
    </source>
</evidence>
<evidence type="ECO:0000256" key="1">
    <source>
        <dbReference type="ARBA" id="ARBA00022676"/>
    </source>
</evidence>
<dbReference type="CDD" id="cd00761">
    <property type="entry name" value="Glyco_tranf_GTA_type"/>
    <property type="match status" value="1"/>
</dbReference>
<dbReference type="AlphaFoldDB" id="M1VD91"/>
<dbReference type="SUPFAM" id="SSF53448">
    <property type="entry name" value="Nucleotide-diphospho-sugar transferases"/>
    <property type="match status" value="1"/>
</dbReference>
<organism evidence="4">
    <name type="scientific">Streptococcus suis</name>
    <dbReference type="NCBI Taxonomy" id="1307"/>
    <lineage>
        <taxon>Bacteria</taxon>
        <taxon>Bacillati</taxon>
        <taxon>Bacillota</taxon>
        <taxon>Bacilli</taxon>
        <taxon>Lactobacillales</taxon>
        <taxon>Streptococcaceae</taxon>
        <taxon>Streptococcus</taxon>
    </lineage>
</organism>
<evidence type="ECO:0000256" key="2">
    <source>
        <dbReference type="ARBA" id="ARBA00022679"/>
    </source>
</evidence>
<keyword evidence="2 4" id="KW-0808">Transferase</keyword>
<reference evidence="4" key="1">
    <citation type="journal article" date="2013" name="Appl. Environ. Microbiol.">
        <title>Genetic analysis of capsular polysaccharide synthesis gene clusters from all serotypes of Streptococcus suis: potential mechanisms for generation of capsular variation.</title>
        <authorList>
            <person name="Okura M."/>
            <person name="Takamatsu D."/>
            <person name="Maruyama F."/>
            <person name="Nozawa T."/>
            <person name="Nakagawa I."/>
            <person name="Osaki M."/>
            <person name="Sekizaki T."/>
            <person name="Gottschalk M."/>
            <person name="Kumagai Y."/>
            <person name="Hamada S."/>
        </authorList>
    </citation>
    <scope>NUCLEOTIDE SEQUENCE</scope>
    <source>
        <strain evidence="4">2524</strain>
    </source>
</reference>
<dbReference type="Gene3D" id="3.90.550.10">
    <property type="entry name" value="Spore Coat Polysaccharide Biosynthesis Protein SpsA, Chain A"/>
    <property type="match status" value="1"/>
</dbReference>
<dbReference type="InterPro" id="IPR001173">
    <property type="entry name" value="Glyco_trans_2-like"/>
</dbReference>
<feature type="domain" description="Glycosyltransferase 2-like" evidence="3">
    <location>
        <begin position="5"/>
        <end position="172"/>
    </location>
</feature>
<proteinExistence type="predicted"/>
<dbReference type="InterPro" id="IPR029044">
    <property type="entry name" value="Nucleotide-diphossugar_trans"/>
</dbReference>
<sequence>MAIVSIIVPIYNVEKYLSKCIESILKQTYEDIEILLVNDGSTDNSEFICLEFANKDNRIRYFKKENGGLSDARNYGIDRAKGNYLVFVDSDDFLESEFVEQLFRAIVRENAMVAITGYDRVDAQGHFLRTERLSTNKSILTGRDICKKMLEAEGHRFVVVWNKLYKKELFDCHRFENGKLHEDEYFTYRLLYDLEKVAIVQESLYHYVERENSITTSNMTEHRFRCLIEFQNERMCFYKNIGDREVLLECYYSFLRFAIWFSYKYRQWMTVKQKKFLQKQYRKVFIDMMNSNQVSLVKKLYYSVGYINLPLIVIVKLVLHQLSFQNLTERKRI</sequence>